<sequence>MYLTQGLHRSLQRHPGKAALAHLAGTAERNTTFEELLDAVARRAGVLSLRGVRRGERVAILSPNSDQMVQAIFACWWLGAAACPLNTRWSAPELAHALEDSGSSLLLVDASLWHAVPLAATARLTLDQLAQEAQAQAPLPDTRTGGDALAAILYTGGTTGRSKGVMLSHANLWSASMTRGAELNNSPDAVSLLVAPLFHVAGLGRLVGQTLVGGGCVTMAQFRTPAVLAAIEEHRIADIVVVPSMLQSLLDDPGFAPARVQSLTRIAFGAAPMPPDLLDRALAAWPEAEFFQAYGLTETAGAVCINLPANHRPEARATGRLNSVGRAGLGAEIIVVGPDSRELPRGEVGEILVRGPMVMQGYWGQPEASAAALEGGWLHTGDLGHMDADGYLFIVDRLKDMIISGGENVYCAEVEAALRSHAAVEQAAVIGIPDAQWGEAVHAVVVLRAGVDGDCGRMTDELRAWCRERLAGYKCPRAITFAPELPLSAAGKVLKNVLRERVAA</sequence>
<dbReference type="OrthoDB" id="9766486at2"/>
<dbReference type="PANTHER" id="PTHR43201:SF32">
    <property type="entry name" value="2-SUCCINYLBENZOATE--COA LIGASE, CHLOROPLASTIC_PEROXISOMAL"/>
    <property type="match status" value="1"/>
</dbReference>
<dbReference type="InterPro" id="IPR025110">
    <property type="entry name" value="AMP-bd_C"/>
</dbReference>
<keyword evidence="6" id="KW-1185">Reference proteome</keyword>
<dbReference type="Pfam" id="PF00501">
    <property type="entry name" value="AMP-binding"/>
    <property type="match status" value="1"/>
</dbReference>
<evidence type="ECO:0000256" key="2">
    <source>
        <dbReference type="ARBA" id="ARBA00022598"/>
    </source>
</evidence>
<evidence type="ECO:0000313" key="5">
    <source>
        <dbReference type="EMBL" id="TWO73363.1"/>
    </source>
</evidence>
<dbReference type="InterPro" id="IPR042099">
    <property type="entry name" value="ANL_N_sf"/>
</dbReference>
<name>A0A562ZY02_9BURK</name>
<evidence type="ECO:0000256" key="1">
    <source>
        <dbReference type="ARBA" id="ARBA00006432"/>
    </source>
</evidence>
<dbReference type="PANTHER" id="PTHR43201">
    <property type="entry name" value="ACYL-COA SYNTHETASE"/>
    <property type="match status" value="1"/>
</dbReference>
<feature type="domain" description="AMP-binding enzyme C-terminal" evidence="4">
    <location>
        <begin position="413"/>
        <end position="492"/>
    </location>
</feature>
<dbReference type="Gene3D" id="3.40.50.12780">
    <property type="entry name" value="N-terminal domain of ligase-like"/>
    <property type="match status" value="1"/>
</dbReference>
<dbReference type="EMBL" id="VOBQ01000001">
    <property type="protein sequence ID" value="TWO73363.1"/>
    <property type="molecule type" value="Genomic_DNA"/>
</dbReference>
<accession>A0A562ZY02</accession>
<dbReference type="AlphaFoldDB" id="A0A562ZY02"/>
<reference evidence="5 6" key="1">
    <citation type="submission" date="2019-07" db="EMBL/GenBank/DDBJ databases">
        <title>Caenimonas sedimenti sp. nov., isolated from activated sludge.</title>
        <authorList>
            <person name="Xu J."/>
        </authorList>
    </citation>
    <scope>NUCLEOTIDE SEQUENCE [LARGE SCALE GENOMIC DNA]</scope>
    <source>
        <strain evidence="5 6">HX-9-20</strain>
    </source>
</reference>
<dbReference type="RefSeq" id="WP_145889879.1">
    <property type="nucleotide sequence ID" value="NZ_VOBQ01000001.1"/>
</dbReference>
<dbReference type="SUPFAM" id="SSF56801">
    <property type="entry name" value="Acetyl-CoA synthetase-like"/>
    <property type="match status" value="1"/>
</dbReference>
<dbReference type="InterPro" id="IPR020845">
    <property type="entry name" value="AMP-binding_CS"/>
</dbReference>
<evidence type="ECO:0000259" key="4">
    <source>
        <dbReference type="Pfam" id="PF13193"/>
    </source>
</evidence>
<dbReference type="FunFam" id="3.30.300.30:FF:000008">
    <property type="entry name" value="2,3-dihydroxybenzoate-AMP ligase"/>
    <property type="match status" value="1"/>
</dbReference>
<dbReference type="Gene3D" id="3.30.300.30">
    <property type="match status" value="1"/>
</dbReference>
<evidence type="ECO:0000313" key="6">
    <source>
        <dbReference type="Proteomes" id="UP000318199"/>
    </source>
</evidence>
<keyword evidence="2 5" id="KW-0436">Ligase</keyword>
<dbReference type="Proteomes" id="UP000318199">
    <property type="component" value="Unassembled WGS sequence"/>
</dbReference>
<dbReference type="GO" id="GO:0031956">
    <property type="term" value="F:medium-chain fatty acid-CoA ligase activity"/>
    <property type="evidence" value="ECO:0007669"/>
    <property type="project" value="TreeGrafter"/>
</dbReference>
<dbReference type="Pfam" id="PF13193">
    <property type="entry name" value="AMP-binding_C"/>
    <property type="match status" value="1"/>
</dbReference>
<dbReference type="InterPro" id="IPR000873">
    <property type="entry name" value="AMP-dep_synth/lig_dom"/>
</dbReference>
<dbReference type="GO" id="GO:0006631">
    <property type="term" value="P:fatty acid metabolic process"/>
    <property type="evidence" value="ECO:0007669"/>
    <property type="project" value="TreeGrafter"/>
</dbReference>
<protein>
    <submittedName>
        <fullName evidence="5">Long-chain fatty acid--CoA ligase</fullName>
    </submittedName>
</protein>
<gene>
    <name evidence="5" type="ORF">FN976_00515</name>
</gene>
<dbReference type="InterPro" id="IPR045851">
    <property type="entry name" value="AMP-bd_C_sf"/>
</dbReference>
<proteinExistence type="inferred from homology"/>
<comment type="caution">
    <text evidence="5">The sequence shown here is derived from an EMBL/GenBank/DDBJ whole genome shotgun (WGS) entry which is preliminary data.</text>
</comment>
<dbReference type="PROSITE" id="PS00455">
    <property type="entry name" value="AMP_BINDING"/>
    <property type="match status" value="1"/>
</dbReference>
<comment type="similarity">
    <text evidence="1">Belongs to the ATP-dependent AMP-binding enzyme family.</text>
</comment>
<feature type="domain" description="AMP-dependent synthetase/ligase" evidence="3">
    <location>
        <begin position="8"/>
        <end position="363"/>
    </location>
</feature>
<evidence type="ECO:0000259" key="3">
    <source>
        <dbReference type="Pfam" id="PF00501"/>
    </source>
</evidence>
<organism evidence="5 6">
    <name type="scientific">Caenimonas sedimenti</name>
    <dbReference type="NCBI Taxonomy" id="2596921"/>
    <lineage>
        <taxon>Bacteria</taxon>
        <taxon>Pseudomonadati</taxon>
        <taxon>Pseudomonadota</taxon>
        <taxon>Betaproteobacteria</taxon>
        <taxon>Burkholderiales</taxon>
        <taxon>Comamonadaceae</taxon>
        <taxon>Caenimonas</taxon>
    </lineage>
</organism>